<evidence type="ECO:0000256" key="4">
    <source>
        <dbReference type="ARBA" id="ARBA00022801"/>
    </source>
</evidence>
<dbReference type="PANTHER" id="PTHR22298">
    <property type="entry name" value="ENDO-1,4-BETA-GLUCANASE"/>
    <property type="match status" value="1"/>
</dbReference>
<dbReference type="Proteomes" id="UP001408789">
    <property type="component" value="Unassembled WGS sequence"/>
</dbReference>
<evidence type="ECO:0000313" key="10">
    <source>
        <dbReference type="EMBL" id="KAK9053606.1"/>
    </source>
</evidence>
<organism evidence="10 11">
    <name type="scientific">Deinandra increscens subsp. villosa</name>
    <dbReference type="NCBI Taxonomy" id="3103831"/>
    <lineage>
        <taxon>Eukaryota</taxon>
        <taxon>Viridiplantae</taxon>
        <taxon>Streptophyta</taxon>
        <taxon>Embryophyta</taxon>
        <taxon>Tracheophyta</taxon>
        <taxon>Spermatophyta</taxon>
        <taxon>Magnoliopsida</taxon>
        <taxon>eudicotyledons</taxon>
        <taxon>Gunneridae</taxon>
        <taxon>Pentapetalae</taxon>
        <taxon>asterids</taxon>
        <taxon>campanulids</taxon>
        <taxon>Asterales</taxon>
        <taxon>Asteraceae</taxon>
        <taxon>Asteroideae</taxon>
        <taxon>Heliantheae alliance</taxon>
        <taxon>Madieae</taxon>
        <taxon>Madiinae</taxon>
        <taxon>Deinandra</taxon>
    </lineage>
</organism>
<evidence type="ECO:0000256" key="8">
    <source>
        <dbReference type="ARBA" id="ARBA00023326"/>
    </source>
</evidence>
<keyword evidence="8" id="KW-0624">Polysaccharide degradation</keyword>
<evidence type="ECO:0000256" key="6">
    <source>
        <dbReference type="ARBA" id="ARBA00023277"/>
    </source>
</evidence>
<keyword evidence="4" id="KW-0378">Hydrolase</keyword>
<comment type="catalytic activity">
    <reaction evidence="1">
        <text>Endohydrolysis of (1-&gt;4)-beta-D-glucosidic linkages in cellulose, lichenin and cereal beta-D-glucans.</text>
        <dbReference type="EC" id="3.2.1.4"/>
    </reaction>
</comment>
<dbReference type="EMBL" id="JBCNJP010000025">
    <property type="protein sequence ID" value="KAK9053606.1"/>
    <property type="molecule type" value="Genomic_DNA"/>
</dbReference>
<protein>
    <recommendedName>
        <fullName evidence="3">cellulase</fullName>
        <ecNumber evidence="3">3.2.1.4</ecNumber>
    </recommendedName>
</protein>
<feature type="domain" description="Glycoside hydrolase family 9" evidence="9">
    <location>
        <begin position="65"/>
        <end position="139"/>
    </location>
</feature>
<dbReference type="GO" id="GO:0008810">
    <property type="term" value="F:cellulase activity"/>
    <property type="evidence" value="ECO:0007669"/>
    <property type="project" value="UniProtKB-EC"/>
</dbReference>
<keyword evidence="6" id="KW-0119">Carbohydrate metabolism</keyword>
<dbReference type="AlphaFoldDB" id="A0AAP0CBP1"/>
<evidence type="ECO:0000256" key="1">
    <source>
        <dbReference type="ARBA" id="ARBA00000966"/>
    </source>
</evidence>
<dbReference type="InterPro" id="IPR012341">
    <property type="entry name" value="6hp_glycosidase-like_sf"/>
</dbReference>
<keyword evidence="11" id="KW-1185">Reference proteome</keyword>
<dbReference type="InterPro" id="IPR008928">
    <property type="entry name" value="6-hairpin_glycosidase_sf"/>
</dbReference>
<evidence type="ECO:0000313" key="11">
    <source>
        <dbReference type="Proteomes" id="UP001408789"/>
    </source>
</evidence>
<keyword evidence="5" id="KW-0136">Cellulose degradation</keyword>
<dbReference type="GO" id="GO:0030245">
    <property type="term" value="P:cellulose catabolic process"/>
    <property type="evidence" value="ECO:0007669"/>
    <property type="project" value="UniProtKB-KW"/>
</dbReference>
<sequence length="176" mass="19513">MTTRRRATVTTLYPRSSAFKAVEKGGRINRIKEAVAYGVKISKSELSESEKGDTEDLGTRRELTCSSAKVDLVGGYYDAGNNVKFGLPMAFTTTMLAWSITEFGDNMKSELGNAKAALPWSSYYLVKASTTTPDNLYVQEFYFKYVNKPKVFGMTASPVTKKGPLLLQYAICFDAY</sequence>
<proteinExistence type="inferred from homology"/>
<accession>A0AAP0CBP1</accession>
<reference evidence="10 11" key="1">
    <citation type="submission" date="2024-04" db="EMBL/GenBank/DDBJ databases">
        <title>The reference genome of an endangered Asteraceae, Deinandra increscens subsp. villosa, native to the Central Coast of California.</title>
        <authorList>
            <person name="Guilliams M."/>
            <person name="Hasenstab-Lehman K."/>
            <person name="Meyer R."/>
            <person name="Mcevoy S."/>
        </authorList>
    </citation>
    <scope>NUCLEOTIDE SEQUENCE [LARGE SCALE GENOMIC DNA]</scope>
    <source>
        <tissue evidence="10">Leaf</tissue>
    </source>
</reference>
<comment type="caution">
    <text evidence="10">The sequence shown here is derived from an EMBL/GenBank/DDBJ whole genome shotgun (WGS) entry which is preliminary data.</text>
</comment>
<evidence type="ECO:0000256" key="5">
    <source>
        <dbReference type="ARBA" id="ARBA00023001"/>
    </source>
</evidence>
<evidence type="ECO:0000256" key="7">
    <source>
        <dbReference type="ARBA" id="ARBA00023295"/>
    </source>
</evidence>
<keyword evidence="7" id="KW-0326">Glycosidase</keyword>
<gene>
    <name evidence="10" type="ORF">SSX86_024680</name>
</gene>
<dbReference type="SUPFAM" id="SSF48208">
    <property type="entry name" value="Six-hairpin glycosidases"/>
    <property type="match status" value="1"/>
</dbReference>
<evidence type="ECO:0000259" key="9">
    <source>
        <dbReference type="Pfam" id="PF00759"/>
    </source>
</evidence>
<comment type="similarity">
    <text evidence="2">Belongs to the glycosyl hydrolase 9 (cellulase E) family.</text>
</comment>
<dbReference type="EC" id="3.2.1.4" evidence="3"/>
<dbReference type="InterPro" id="IPR001701">
    <property type="entry name" value="Glyco_hydro_9"/>
</dbReference>
<evidence type="ECO:0000256" key="2">
    <source>
        <dbReference type="ARBA" id="ARBA00007072"/>
    </source>
</evidence>
<evidence type="ECO:0000256" key="3">
    <source>
        <dbReference type="ARBA" id="ARBA00012601"/>
    </source>
</evidence>
<name>A0AAP0CBP1_9ASTR</name>
<dbReference type="Gene3D" id="1.50.10.10">
    <property type="match status" value="1"/>
</dbReference>
<dbReference type="Pfam" id="PF00759">
    <property type="entry name" value="Glyco_hydro_9"/>
    <property type="match status" value="1"/>
</dbReference>